<dbReference type="InterPro" id="IPR004682">
    <property type="entry name" value="TRAP_DctP"/>
</dbReference>
<sequence>MYKNKASRVVALIGISLSIAFGHTVAHAQSDKVFNIRLGHTGSPEHHFQKISERYAQLVDERTGGHVKIKVYPSDSLGKQVELVEGTFIGTNDMVLTSDAVLSNTVREAGMINLPFLFRDSDHVRKVLDGEIGAALSKKVEAQGAVVVGWWENGFRHITNSKQPITKPEDLKGMKIRVPEGPIFVETFRSLGANATPIAFTELYSALQLGVIDGQENPPAHILTQKFYEVQKFASRTGHIYLSSPVLINKGLLEQLPAEYQEVLLKTGNELAAVHTKMVLDEEASQWQQIEEMGMQVNDVDKAPFVEATAPVIAKYREVFGPDLIDAVVKTN</sequence>
<dbReference type="GO" id="GO:0030246">
    <property type="term" value="F:carbohydrate binding"/>
    <property type="evidence" value="ECO:0007669"/>
    <property type="project" value="TreeGrafter"/>
</dbReference>
<keyword evidence="1 2" id="KW-0732">Signal</keyword>
<dbReference type="NCBIfam" id="NF037995">
    <property type="entry name" value="TRAP_S1"/>
    <property type="match status" value="1"/>
</dbReference>
<dbReference type="GO" id="GO:0055085">
    <property type="term" value="P:transmembrane transport"/>
    <property type="evidence" value="ECO:0007669"/>
    <property type="project" value="InterPro"/>
</dbReference>
<dbReference type="PANTHER" id="PTHR33376:SF2">
    <property type="entry name" value="DICARBOXYLATE-BINDING PERIPLASMIC PROTEIN"/>
    <property type="match status" value="1"/>
</dbReference>
<dbReference type="CDD" id="cd13603">
    <property type="entry name" value="PBP2_TRAP_Siap_TeaA_like"/>
    <property type="match status" value="1"/>
</dbReference>
<feature type="chain" id="PRO_5026192176" evidence="2">
    <location>
        <begin position="29"/>
        <end position="332"/>
    </location>
</feature>
<evidence type="ECO:0000313" key="4">
    <source>
        <dbReference type="Proteomes" id="UP000438983"/>
    </source>
</evidence>
<evidence type="ECO:0000256" key="2">
    <source>
        <dbReference type="SAM" id="SignalP"/>
    </source>
</evidence>
<dbReference type="Pfam" id="PF03480">
    <property type="entry name" value="DctP"/>
    <property type="match status" value="1"/>
</dbReference>
<proteinExistence type="predicted"/>
<dbReference type="PANTHER" id="PTHR33376">
    <property type="match status" value="1"/>
</dbReference>
<dbReference type="EMBL" id="CP046902">
    <property type="protein sequence ID" value="QGZ30322.1"/>
    <property type="molecule type" value="Genomic_DNA"/>
</dbReference>
<evidence type="ECO:0000313" key="3">
    <source>
        <dbReference type="EMBL" id="QGZ30322.1"/>
    </source>
</evidence>
<dbReference type="PIRSF" id="PIRSF006470">
    <property type="entry name" value="DctB"/>
    <property type="match status" value="1"/>
</dbReference>
<name>A0A6I6LUF5_STUST</name>
<dbReference type="Gene3D" id="3.40.190.170">
    <property type="entry name" value="Bacterial extracellular solute-binding protein, family 7"/>
    <property type="match status" value="1"/>
</dbReference>
<organism evidence="3 4">
    <name type="scientific">Stutzerimonas stutzeri</name>
    <name type="common">Pseudomonas stutzeri</name>
    <dbReference type="NCBI Taxonomy" id="316"/>
    <lineage>
        <taxon>Bacteria</taxon>
        <taxon>Pseudomonadati</taxon>
        <taxon>Pseudomonadota</taxon>
        <taxon>Gammaproteobacteria</taxon>
        <taxon>Pseudomonadales</taxon>
        <taxon>Pseudomonadaceae</taxon>
        <taxon>Stutzerimonas</taxon>
    </lineage>
</organism>
<gene>
    <name evidence="3" type="ORF">GQA94_09725</name>
</gene>
<dbReference type="OrthoDB" id="9771186at2"/>
<feature type="signal peptide" evidence="2">
    <location>
        <begin position="1"/>
        <end position="28"/>
    </location>
</feature>
<dbReference type="GO" id="GO:0030288">
    <property type="term" value="C:outer membrane-bounded periplasmic space"/>
    <property type="evidence" value="ECO:0007669"/>
    <property type="project" value="InterPro"/>
</dbReference>
<accession>A0A6I6LUF5</accession>
<dbReference type="InterPro" id="IPR018389">
    <property type="entry name" value="DctP_fam"/>
</dbReference>
<protein>
    <submittedName>
        <fullName evidence="3">DctP family TRAP transporter solute-binding subunit</fullName>
    </submittedName>
</protein>
<dbReference type="RefSeq" id="WP_158187821.1">
    <property type="nucleotide sequence ID" value="NZ_CP046902.1"/>
</dbReference>
<dbReference type="SUPFAM" id="SSF53850">
    <property type="entry name" value="Periplasmic binding protein-like II"/>
    <property type="match status" value="1"/>
</dbReference>
<dbReference type="Proteomes" id="UP000438983">
    <property type="component" value="Chromosome"/>
</dbReference>
<reference evidence="3 4" key="1">
    <citation type="submission" date="2019-12" db="EMBL/GenBank/DDBJ databases">
        <title>Complete genome sequence of Pseudomonas stutzeri.</title>
        <authorList>
            <person name="Lim S.R."/>
            <person name="Kim J.H."/>
        </authorList>
    </citation>
    <scope>NUCLEOTIDE SEQUENCE [LARGE SCALE GENOMIC DNA]</scope>
    <source>
        <strain evidence="3 4">PM101005</strain>
    </source>
</reference>
<dbReference type="AlphaFoldDB" id="A0A6I6LUF5"/>
<dbReference type="InterPro" id="IPR038404">
    <property type="entry name" value="TRAP_DctP_sf"/>
</dbReference>
<dbReference type="NCBIfam" id="TIGR00787">
    <property type="entry name" value="dctP"/>
    <property type="match status" value="1"/>
</dbReference>
<evidence type="ECO:0000256" key="1">
    <source>
        <dbReference type="ARBA" id="ARBA00022729"/>
    </source>
</evidence>